<protein>
    <submittedName>
        <fullName evidence="1">Uncharacterized protein</fullName>
    </submittedName>
</protein>
<evidence type="ECO:0000313" key="2">
    <source>
        <dbReference type="Proteomes" id="UP000001761"/>
    </source>
</evidence>
<reference evidence="1 2" key="1">
    <citation type="journal article" date="2002" name="Appl. Environ. Microbiol.">
        <title>Genomic sequence and evolution of marine cyanophage P60: a new insight on lytic and lysogenic phages.</title>
        <authorList>
            <person name="Chen F."/>
            <person name="Lu J."/>
        </authorList>
    </citation>
    <scope>NUCLEOTIDE SEQUENCE</scope>
</reference>
<accession>L0CQN8</accession>
<dbReference type="GeneID" id="26066766"/>
<organism evidence="1 2">
    <name type="scientific">Synechococcus phage P60</name>
    <dbReference type="NCBI Taxonomy" id="2905923"/>
    <lineage>
        <taxon>Viruses</taxon>
        <taxon>Duplodnaviria</taxon>
        <taxon>Heunggongvirae</taxon>
        <taxon>Uroviricota</taxon>
        <taxon>Caudoviricetes</taxon>
        <taxon>Autographivirales</taxon>
        <taxon>Tiilvirus</taxon>
        <taxon>Tiilvirus P60</taxon>
    </lineage>
</organism>
<sequence length="76" mass="8256">MIEILGIKLGYEAVGFIVAFVASEVIGASKLKENSIAQLVKSLIDSLKPSRKEDEKVAEVRKAAELLAKTLRELGE</sequence>
<gene>
    <name evidence="1" type="ORF">P60_gp39</name>
</gene>
<dbReference type="EMBL" id="AF338467">
    <property type="protein sequence ID" value="AGA17895.1"/>
    <property type="molecule type" value="Genomic_DNA"/>
</dbReference>
<keyword evidence="2" id="KW-1185">Reference proteome</keyword>
<dbReference type="KEGG" id="vg:26066766"/>
<dbReference type="OrthoDB" id="24957at10239"/>
<proteinExistence type="predicted"/>
<dbReference type="RefSeq" id="YP_009173814.1">
    <property type="nucleotide sequence ID" value="NC_003390.2"/>
</dbReference>
<dbReference type="Proteomes" id="UP000001761">
    <property type="component" value="Segment"/>
</dbReference>
<name>L0CQN8_9CAUD</name>
<evidence type="ECO:0000313" key="1">
    <source>
        <dbReference type="EMBL" id="AGA17895.1"/>
    </source>
</evidence>